<evidence type="ECO:0000313" key="1">
    <source>
        <dbReference type="EMBL" id="MDC3735451.1"/>
    </source>
</evidence>
<reference evidence="1" key="1">
    <citation type="submission" date="2021-04" db="EMBL/GenBank/DDBJ databases">
        <title>Genome Sequence and Comparative Genome Analysis of Pseudomonas syringae pv. syringae strains EC33 and LMG5496 isolated from Citrus plants from Tunisia and Greece.</title>
        <authorList>
            <person name="Abdellatif E."/>
            <person name="Baeyen S."/>
        </authorList>
    </citation>
    <scope>NUCLEOTIDE SEQUENCE</scope>
    <source>
        <strain evidence="1">LMG 5496</strain>
    </source>
</reference>
<proteinExistence type="predicted"/>
<sequence>MSIANLPNSVIDMWMVDAPQHVIAQQERCGMIQKILYVQCSAVSRADQNYYGLLQSHFAISCHLSVLYPAPCRLTKVYLSSFFLHKTAMTVAAISPNASTIYRRSNI</sequence>
<dbReference type="Proteomes" id="UP001220207">
    <property type="component" value="Unassembled WGS sequence"/>
</dbReference>
<dbReference type="RefSeq" id="WP_272233822.1">
    <property type="nucleotide sequence ID" value="NZ_JAGSOW010000002.1"/>
</dbReference>
<comment type="caution">
    <text evidence="1">The sequence shown here is derived from an EMBL/GenBank/DDBJ whole genome shotgun (WGS) entry which is preliminary data.</text>
</comment>
<gene>
    <name evidence="1" type="ORF">KDL27_06615</name>
</gene>
<evidence type="ECO:0000313" key="2">
    <source>
        <dbReference type="Proteomes" id="UP001220207"/>
    </source>
</evidence>
<protein>
    <submittedName>
        <fullName evidence="1">Uncharacterized protein</fullName>
    </submittedName>
</protein>
<accession>A0AB35JKG1</accession>
<name>A0AB35JKG1_PSESY</name>
<dbReference type="AlphaFoldDB" id="A0AB35JKG1"/>
<dbReference type="EMBL" id="JAGSOW010000002">
    <property type="protein sequence ID" value="MDC3735451.1"/>
    <property type="molecule type" value="Genomic_DNA"/>
</dbReference>
<organism evidence="1 2">
    <name type="scientific">Pseudomonas syringae pv. syringae</name>
    <dbReference type="NCBI Taxonomy" id="321"/>
    <lineage>
        <taxon>Bacteria</taxon>
        <taxon>Pseudomonadati</taxon>
        <taxon>Pseudomonadota</taxon>
        <taxon>Gammaproteobacteria</taxon>
        <taxon>Pseudomonadales</taxon>
        <taxon>Pseudomonadaceae</taxon>
        <taxon>Pseudomonas</taxon>
        <taxon>Pseudomonas syringae</taxon>
    </lineage>
</organism>